<proteinExistence type="predicted"/>
<dbReference type="AlphaFoldDB" id="A0A7X9HSI3"/>
<sequence length="118" mass="13224">MARPIKITSQTLGKLREAFLLGCTDQEACLNAGINPDTLYEFQKKNPKFTEQKEQYKSNPVLLARKTVVQAIVKDPYLALKYLERKKKDEFSLKQGLDLTTGEKPIPILGGISASLNL</sequence>
<organism evidence="1 2">
    <name type="scientific">candidate division WWE3 bacterium</name>
    <dbReference type="NCBI Taxonomy" id="2053526"/>
    <lineage>
        <taxon>Bacteria</taxon>
        <taxon>Katanobacteria</taxon>
    </lineage>
</organism>
<comment type="caution">
    <text evidence="1">The sequence shown here is derived from an EMBL/GenBank/DDBJ whole genome shotgun (WGS) entry which is preliminary data.</text>
</comment>
<dbReference type="EMBL" id="JAAZNV010000003">
    <property type="protein sequence ID" value="NMB91235.1"/>
    <property type="molecule type" value="Genomic_DNA"/>
</dbReference>
<evidence type="ECO:0008006" key="3">
    <source>
        <dbReference type="Google" id="ProtNLM"/>
    </source>
</evidence>
<dbReference type="Proteomes" id="UP000590542">
    <property type="component" value="Unassembled WGS sequence"/>
</dbReference>
<dbReference type="Gene3D" id="1.10.10.60">
    <property type="entry name" value="Homeodomain-like"/>
    <property type="match status" value="1"/>
</dbReference>
<accession>A0A7X9HSI3</accession>
<evidence type="ECO:0000313" key="2">
    <source>
        <dbReference type="Proteomes" id="UP000590542"/>
    </source>
</evidence>
<protein>
    <recommendedName>
        <fullName evidence="3">Terminase small subunit</fullName>
    </recommendedName>
</protein>
<evidence type="ECO:0000313" key="1">
    <source>
        <dbReference type="EMBL" id="NMB91235.1"/>
    </source>
</evidence>
<name>A0A7X9HSI3_UNCKA</name>
<reference evidence="1 2" key="1">
    <citation type="journal article" date="2020" name="Biotechnol. Biofuels">
        <title>New insights from the biogas microbiome by comprehensive genome-resolved metagenomics of nearly 1600 species originating from multiple anaerobic digesters.</title>
        <authorList>
            <person name="Campanaro S."/>
            <person name="Treu L."/>
            <person name="Rodriguez-R L.M."/>
            <person name="Kovalovszki A."/>
            <person name="Ziels R.M."/>
            <person name="Maus I."/>
            <person name="Zhu X."/>
            <person name="Kougias P.G."/>
            <person name="Basile A."/>
            <person name="Luo G."/>
            <person name="Schluter A."/>
            <person name="Konstantinidis K.T."/>
            <person name="Angelidaki I."/>
        </authorList>
    </citation>
    <scope>NUCLEOTIDE SEQUENCE [LARGE SCALE GENOMIC DNA]</scope>
    <source>
        <strain evidence="1">AS27yjCOA_202</strain>
    </source>
</reference>
<gene>
    <name evidence="1" type="ORF">GYA37_00095</name>
</gene>